<dbReference type="GO" id="GO:0005737">
    <property type="term" value="C:cytoplasm"/>
    <property type="evidence" value="ECO:0007669"/>
    <property type="project" value="TreeGrafter"/>
</dbReference>
<feature type="region of interest" description="Disordered" evidence="2">
    <location>
        <begin position="1"/>
        <end position="51"/>
    </location>
</feature>
<evidence type="ECO:0000256" key="2">
    <source>
        <dbReference type="SAM" id="MobiDB-lite"/>
    </source>
</evidence>
<dbReference type="InterPro" id="IPR014756">
    <property type="entry name" value="Ig_E-set"/>
</dbReference>
<dbReference type="SUPFAM" id="SSF81296">
    <property type="entry name" value="E set domains"/>
    <property type="match status" value="1"/>
</dbReference>
<organism evidence="4 5">
    <name type="scientific">Lobosporangium transversale</name>
    <dbReference type="NCBI Taxonomy" id="64571"/>
    <lineage>
        <taxon>Eukaryota</taxon>
        <taxon>Fungi</taxon>
        <taxon>Fungi incertae sedis</taxon>
        <taxon>Mucoromycota</taxon>
        <taxon>Mortierellomycotina</taxon>
        <taxon>Mortierellomycetes</taxon>
        <taxon>Mortierellales</taxon>
        <taxon>Mortierellaceae</taxon>
        <taxon>Lobosporangium</taxon>
    </lineage>
</organism>
<dbReference type="GO" id="GO:0005634">
    <property type="term" value="C:nucleus"/>
    <property type="evidence" value="ECO:0007669"/>
    <property type="project" value="TreeGrafter"/>
</dbReference>
<dbReference type="STRING" id="64571.A0A1Y2GKU9"/>
<dbReference type="OrthoDB" id="5873279at2759"/>
<dbReference type="Pfam" id="PF16561">
    <property type="entry name" value="AMPK1_CBM"/>
    <property type="match status" value="1"/>
</dbReference>
<feature type="domain" description="AMP-activated protein kinase glycogen-binding" evidence="3">
    <location>
        <begin position="58"/>
        <end position="136"/>
    </location>
</feature>
<sequence length="142" mass="15868">MPPKGRKRTGPSASPTAAATPPPTSPSSGTKKEDSTKHGEGEHIESATKKQDSKLTNYKFEWKHGGDVVKVTGTFDNWKGSIVMDRSKDNPDHFEKNVDIDRSQKVFFKFIVDGKWVCADEFITEYDNVNNMNNVLPPVNQK</sequence>
<dbReference type="InterPro" id="IPR013783">
    <property type="entry name" value="Ig-like_fold"/>
</dbReference>
<dbReference type="GO" id="GO:0031588">
    <property type="term" value="C:nucleotide-activated protein kinase complex"/>
    <property type="evidence" value="ECO:0007669"/>
    <property type="project" value="TreeGrafter"/>
</dbReference>
<comment type="caution">
    <text evidence="4">The sequence shown here is derived from an EMBL/GenBank/DDBJ whole genome shotgun (WGS) entry which is preliminary data.</text>
</comment>
<comment type="similarity">
    <text evidence="1">Belongs to the CRP1/MDG1 family.</text>
</comment>
<dbReference type="GeneID" id="33572034"/>
<keyword evidence="5" id="KW-1185">Reference proteome</keyword>
<evidence type="ECO:0000256" key="1">
    <source>
        <dbReference type="ARBA" id="ARBA00038216"/>
    </source>
</evidence>
<dbReference type="AlphaFoldDB" id="A0A1Y2GKU9"/>
<feature type="compositionally biased region" description="Basic and acidic residues" evidence="2">
    <location>
        <begin position="30"/>
        <end position="51"/>
    </location>
</feature>
<proteinExistence type="inferred from homology"/>
<accession>A0A1Y2GKU9</accession>
<dbReference type="InParanoid" id="A0A1Y2GKU9"/>
<dbReference type="InterPro" id="IPR050827">
    <property type="entry name" value="CRP1_MDG1_kinase"/>
</dbReference>
<reference evidence="4 5" key="1">
    <citation type="submission" date="2016-07" db="EMBL/GenBank/DDBJ databases">
        <title>Pervasive Adenine N6-methylation of Active Genes in Fungi.</title>
        <authorList>
            <consortium name="DOE Joint Genome Institute"/>
            <person name="Mondo S.J."/>
            <person name="Dannebaum R.O."/>
            <person name="Kuo R.C."/>
            <person name="Labutti K."/>
            <person name="Haridas S."/>
            <person name="Kuo A."/>
            <person name="Salamov A."/>
            <person name="Ahrendt S.R."/>
            <person name="Lipzen A."/>
            <person name="Sullivan W."/>
            <person name="Andreopoulos W.B."/>
            <person name="Clum A."/>
            <person name="Lindquist E."/>
            <person name="Daum C."/>
            <person name="Ramamoorthy G.K."/>
            <person name="Gryganskyi A."/>
            <person name="Culley D."/>
            <person name="Magnuson J.K."/>
            <person name="James T.Y."/>
            <person name="O'Malley M.A."/>
            <person name="Stajich J.E."/>
            <person name="Spatafora J.W."/>
            <person name="Visel A."/>
            <person name="Grigoriev I.V."/>
        </authorList>
    </citation>
    <scope>NUCLEOTIDE SEQUENCE [LARGE SCALE GENOMIC DNA]</scope>
    <source>
        <strain evidence="4 5">NRRL 3116</strain>
    </source>
</reference>
<dbReference type="EMBL" id="MCFF01000022">
    <property type="protein sequence ID" value="ORZ13842.1"/>
    <property type="molecule type" value="Genomic_DNA"/>
</dbReference>
<protein>
    <recommendedName>
        <fullName evidence="3">AMP-activated protein kinase glycogen-binding domain-containing protein</fullName>
    </recommendedName>
</protein>
<dbReference type="GO" id="GO:0019901">
    <property type="term" value="F:protein kinase binding"/>
    <property type="evidence" value="ECO:0007669"/>
    <property type="project" value="TreeGrafter"/>
</dbReference>
<dbReference type="Proteomes" id="UP000193648">
    <property type="component" value="Unassembled WGS sequence"/>
</dbReference>
<evidence type="ECO:0000259" key="3">
    <source>
        <dbReference type="Pfam" id="PF16561"/>
    </source>
</evidence>
<feature type="compositionally biased region" description="Low complexity" evidence="2">
    <location>
        <begin position="10"/>
        <end position="19"/>
    </location>
</feature>
<evidence type="ECO:0000313" key="4">
    <source>
        <dbReference type="EMBL" id="ORZ13842.1"/>
    </source>
</evidence>
<dbReference type="PANTHER" id="PTHR10343">
    <property type="entry name" value="5'-AMP-ACTIVATED PROTEIN KINASE , BETA SUBUNIT"/>
    <property type="match status" value="1"/>
</dbReference>
<gene>
    <name evidence="4" type="ORF">BCR41DRAFT_422742</name>
</gene>
<dbReference type="InterPro" id="IPR032640">
    <property type="entry name" value="AMPK1_CBM"/>
</dbReference>
<name>A0A1Y2GKU9_9FUNG</name>
<dbReference type="RefSeq" id="XP_021880626.1">
    <property type="nucleotide sequence ID" value="XM_022030192.1"/>
</dbReference>
<dbReference type="Gene3D" id="2.60.40.10">
    <property type="entry name" value="Immunoglobulins"/>
    <property type="match status" value="1"/>
</dbReference>
<dbReference type="CDD" id="cd02859">
    <property type="entry name" value="E_set_AMPKbeta_like_N"/>
    <property type="match status" value="1"/>
</dbReference>
<evidence type="ECO:0000313" key="5">
    <source>
        <dbReference type="Proteomes" id="UP000193648"/>
    </source>
</evidence>
<dbReference type="PANTHER" id="PTHR10343:SF81">
    <property type="entry name" value="CRUCIFORM DNA-RECOGNIZING PROTEIN 1-RELATED"/>
    <property type="match status" value="1"/>
</dbReference>
<dbReference type="GO" id="GO:0007165">
    <property type="term" value="P:signal transduction"/>
    <property type="evidence" value="ECO:0007669"/>
    <property type="project" value="TreeGrafter"/>
</dbReference>